<evidence type="ECO:0000313" key="2">
    <source>
        <dbReference type="EMBL" id="KAF2194708.1"/>
    </source>
</evidence>
<dbReference type="EMBL" id="ML994611">
    <property type="protein sequence ID" value="KAF2194708.1"/>
    <property type="molecule type" value="Genomic_DNA"/>
</dbReference>
<sequence length="180" mass="20642">MGSTQTTIEDNTLYQNTHTSPARNSEGCEVVDTTQDIKSEPKDDDDLQYDKVDGIETSMEHSPSKIAKPSRYSPLGTIERTSAVGNQFHHIFSLFDKRISNLEAGNKYIVPHLGEIDDRLDSLGCPKAIINTTEKGQDKIYKRKGTFRRLKRGWDITDDEDERDQKVRRKVHRQRGKRHV</sequence>
<feature type="compositionally biased region" description="Basic residues" evidence="1">
    <location>
        <begin position="166"/>
        <end position="180"/>
    </location>
</feature>
<dbReference type="AlphaFoldDB" id="A0A6A6EVA9"/>
<organism evidence="2 3">
    <name type="scientific">Zopfia rhizophila CBS 207.26</name>
    <dbReference type="NCBI Taxonomy" id="1314779"/>
    <lineage>
        <taxon>Eukaryota</taxon>
        <taxon>Fungi</taxon>
        <taxon>Dikarya</taxon>
        <taxon>Ascomycota</taxon>
        <taxon>Pezizomycotina</taxon>
        <taxon>Dothideomycetes</taxon>
        <taxon>Dothideomycetes incertae sedis</taxon>
        <taxon>Zopfiaceae</taxon>
        <taxon>Zopfia</taxon>
    </lineage>
</organism>
<dbReference type="OrthoDB" id="3805721at2759"/>
<keyword evidence="3" id="KW-1185">Reference proteome</keyword>
<evidence type="ECO:0000313" key="3">
    <source>
        <dbReference type="Proteomes" id="UP000800200"/>
    </source>
</evidence>
<name>A0A6A6EVA9_9PEZI</name>
<dbReference type="Proteomes" id="UP000800200">
    <property type="component" value="Unassembled WGS sequence"/>
</dbReference>
<feature type="compositionally biased region" description="Polar residues" evidence="1">
    <location>
        <begin position="1"/>
        <end position="23"/>
    </location>
</feature>
<reference evidence="2" key="1">
    <citation type="journal article" date="2020" name="Stud. Mycol.">
        <title>101 Dothideomycetes genomes: a test case for predicting lifestyles and emergence of pathogens.</title>
        <authorList>
            <person name="Haridas S."/>
            <person name="Albert R."/>
            <person name="Binder M."/>
            <person name="Bloem J."/>
            <person name="Labutti K."/>
            <person name="Salamov A."/>
            <person name="Andreopoulos B."/>
            <person name="Baker S."/>
            <person name="Barry K."/>
            <person name="Bills G."/>
            <person name="Bluhm B."/>
            <person name="Cannon C."/>
            <person name="Castanera R."/>
            <person name="Culley D."/>
            <person name="Daum C."/>
            <person name="Ezra D."/>
            <person name="Gonzalez J."/>
            <person name="Henrissat B."/>
            <person name="Kuo A."/>
            <person name="Liang C."/>
            <person name="Lipzen A."/>
            <person name="Lutzoni F."/>
            <person name="Magnuson J."/>
            <person name="Mondo S."/>
            <person name="Nolan M."/>
            <person name="Ohm R."/>
            <person name="Pangilinan J."/>
            <person name="Park H.-J."/>
            <person name="Ramirez L."/>
            <person name="Alfaro M."/>
            <person name="Sun H."/>
            <person name="Tritt A."/>
            <person name="Yoshinaga Y."/>
            <person name="Zwiers L.-H."/>
            <person name="Turgeon B."/>
            <person name="Goodwin S."/>
            <person name="Spatafora J."/>
            <person name="Crous P."/>
            <person name="Grigoriev I."/>
        </authorList>
    </citation>
    <scope>NUCLEOTIDE SEQUENCE</scope>
    <source>
        <strain evidence="2">CBS 207.26</strain>
    </source>
</reference>
<proteinExistence type="predicted"/>
<protein>
    <submittedName>
        <fullName evidence="2">Uncharacterized protein</fullName>
    </submittedName>
</protein>
<feature type="region of interest" description="Disordered" evidence="1">
    <location>
        <begin position="159"/>
        <end position="180"/>
    </location>
</feature>
<accession>A0A6A6EVA9</accession>
<gene>
    <name evidence="2" type="ORF">K469DRAFT_774563</name>
</gene>
<feature type="region of interest" description="Disordered" evidence="1">
    <location>
        <begin position="1"/>
        <end position="49"/>
    </location>
</feature>
<evidence type="ECO:0000256" key="1">
    <source>
        <dbReference type="SAM" id="MobiDB-lite"/>
    </source>
</evidence>